<sequence>MEASRLRWAKVLFHLRRIFSSPRNYHQLKYRWADLVAQEQDLLDHLGVVIGGPVTANMNAQEIREFQRRVERYRHILNVEAGVRNKAWRYHHERATGA</sequence>
<evidence type="ECO:0000313" key="1">
    <source>
        <dbReference type="EMBL" id="KAJ1104866.1"/>
    </source>
</evidence>
<accession>A0AAV7MM58</accession>
<proteinExistence type="predicted"/>
<name>A0AAV7MM58_PLEWA</name>
<evidence type="ECO:0000313" key="2">
    <source>
        <dbReference type="Proteomes" id="UP001066276"/>
    </source>
</evidence>
<keyword evidence="2" id="KW-1185">Reference proteome</keyword>
<organism evidence="1 2">
    <name type="scientific">Pleurodeles waltl</name>
    <name type="common">Iberian ribbed newt</name>
    <dbReference type="NCBI Taxonomy" id="8319"/>
    <lineage>
        <taxon>Eukaryota</taxon>
        <taxon>Metazoa</taxon>
        <taxon>Chordata</taxon>
        <taxon>Craniata</taxon>
        <taxon>Vertebrata</taxon>
        <taxon>Euteleostomi</taxon>
        <taxon>Amphibia</taxon>
        <taxon>Batrachia</taxon>
        <taxon>Caudata</taxon>
        <taxon>Salamandroidea</taxon>
        <taxon>Salamandridae</taxon>
        <taxon>Pleurodelinae</taxon>
        <taxon>Pleurodeles</taxon>
    </lineage>
</organism>
<dbReference type="AlphaFoldDB" id="A0AAV7MM58"/>
<reference evidence="1" key="1">
    <citation type="journal article" date="2022" name="bioRxiv">
        <title>Sequencing and chromosome-scale assembly of the giantPleurodeles waltlgenome.</title>
        <authorList>
            <person name="Brown T."/>
            <person name="Elewa A."/>
            <person name="Iarovenko S."/>
            <person name="Subramanian E."/>
            <person name="Araus A.J."/>
            <person name="Petzold A."/>
            <person name="Susuki M."/>
            <person name="Suzuki K.-i.T."/>
            <person name="Hayashi T."/>
            <person name="Toyoda A."/>
            <person name="Oliveira C."/>
            <person name="Osipova E."/>
            <person name="Leigh N.D."/>
            <person name="Simon A."/>
            <person name="Yun M.H."/>
        </authorList>
    </citation>
    <scope>NUCLEOTIDE SEQUENCE</scope>
    <source>
        <strain evidence="1">20211129_DDA</strain>
        <tissue evidence="1">Liver</tissue>
    </source>
</reference>
<dbReference type="Proteomes" id="UP001066276">
    <property type="component" value="Chromosome 9"/>
</dbReference>
<comment type="caution">
    <text evidence="1">The sequence shown here is derived from an EMBL/GenBank/DDBJ whole genome shotgun (WGS) entry which is preliminary data.</text>
</comment>
<protein>
    <submittedName>
        <fullName evidence="1">Uncharacterized protein</fullName>
    </submittedName>
</protein>
<gene>
    <name evidence="1" type="ORF">NDU88_002274</name>
</gene>
<dbReference type="EMBL" id="JANPWB010000013">
    <property type="protein sequence ID" value="KAJ1104866.1"/>
    <property type="molecule type" value="Genomic_DNA"/>
</dbReference>